<proteinExistence type="predicted"/>
<name>A0A151M6E7_ALLMI</name>
<evidence type="ECO:0000313" key="1">
    <source>
        <dbReference type="EMBL" id="KYO20103.1"/>
    </source>
</evidence>
<dbReference type="AlphaFoldDB" id="A0A151M6E7"/>
<dbReference type="Proteomes" id="UP000050525">
    <property type="component" value="Unassembled WGS sequence"/>
</dbReference>
<accession>A0A151M6E7</accession>
<evidence type="ECO:0000313" key="2">
    <source>
        <dbReference type="Proteomes" id="UP000050525"/>
    </source>
</evidence>
<dbReference type="EMBL" id="AKHW03006437">
    <property type="protein sequence ID" value="KYO20103.1"/>
    <property type="molecule type" value="Genomic_DNA"/>
</dbReference>
<protein>
    <submittedName>
        <fullName evidence="1">Uncharacterized protein</fullName>
    </submittedName>
</protein>
<sequence>MQPAGPSSTIYLPVWRIWNFSRRIPRGSSSEDLELLLPKCILLLQHMKYYIDSSEILQRAYVILYLANLRAM</sequence>
<comment type="caution">
    <text evidence="1">The sequence shown here is derived from an EMBL/GenBank/DDBJ whole genome shotgun (WGS) entry which is preliminary data.</text>
</comment>
<gene>
    <name evidence="1" type="ORF">Y1Q_0010684</name>
</gene>
<keyword evidence="2" id="KW-1185">Reference proteome</keyword>
<reference evidence="1 2" key="1">
    <citation type="journal article" date="2012" name="Genome Biol.">
        <title>Sequencing three crocodilian genomes to illuminate the evolution of archosaurs and amniotes.</title>
        <authorList>
            <person name="St John J.A."/>
            <person name="Braun E.L."/>
            <person name="Isberg S.R."/>
            <person name="Miles L.G."/>
            <person name="Chong A.Y."/>
            <person name="Gongora J."/>
            <person name="Dalzell P."/>
            <person name="Moran C."/>
            <person name="Bed'hom B."/>
            <person name="Abzhanov A."/>
            <person name="Burgess S.C."/>
            <person name="Cooksey A.M."/>
            <person name="Castoe T.A."/>
            <person name="Crawford N.G."/>
            <person name="Densmore L.D."/>
            <person name="Drew J.C."/>
            <person name="Edwards S.V."/>
            <person name="Faircloth B.C."/>
            <person name="Fujita M.K."/>
            <person name="Greenwold M.J."/>
            <person name="Hoffmann F.G."/>
            <person name="Howard J.M."/>
            <person name="Iguchi T."/>
            <person name="Janes D.E."/>
            <person name="Khan S.Y."/>
            <person name="Kohno S."/>
            <person name="de Koning A.J."/>
            <person name="Lance S.L."/>
            <person name="McCarthy F.M."/>
            <person name="McCormack J.E."/>
            <person name="Merchant M.E."/>
            <person name="Peterson D.G."/>
            <person name="Pollock D.D."/>
            <person name="Pourmand N."/>
            <person name="Raney B.J."/>
            <person name="Roessler K.A."/>
            <person name="Sanford J.R."/>
            <person name="Sawyer R.H."/>
            <person name="Schmidt C.J."/>
            <person name="Triplett E.W."/>
            <person name="Tuberville T.D."/>
            <person name="Venegas-Anaya M."/>
            <person name="Howard J.T."/>
            <person name="Jarvis E.D."/>
            <person name="Guillette L.J.Jr."/>
            <person name="Glenn T.C."/>
            <person name="Green R.E."/>
            <person name="Ray D.A."/>
        </authorList>
    </citation>
    <scope>NUCLEOTIDE SEQUENCE [LARGE SCALE GENOMIC DNA]</scope>
    <source>
        <strain evidence="1">KSC_2009_1</strain>
    </source>
</reference>
<organism evidence="1 2">
    <name type="scientific">Alligator mississippiensis</name>
    <name type="common">American alligator</name>
    <dbReference type="NCBI Taxonomy" id="8496"/>
    <lineage>
        <taxon>Eukaryota</taxon>
        <taxon>Metazoa</taxon>
        <taxon>Chordata</taxon>
        <taxon>Craniata</taxon>
        <taxon>Vertebrata</taxon>
        <taxon>Euteleostomi</taxon>
        <taxon>Archelosauria</taxon>
        <taxon>Archosauria</taxon>
        <taxon>Crocodylia</taxon>
        <taxon>Alligatoridae</taxon>
        <taxon>Alligatorinae</taxon>
        <taxon>Alligator</taxon>
    </lineage>
</organism>